<evidence type="ECO:0000313" key="1">
    <source>
        <dbReference type="EMBL" id="KAK0603516.1"/>
    </source>
</evidence>
<reference evidence="1" key="1">
    <citation type="journal article" date="2022" name="Plant J.">
        <title>Strategies of tolerance reflected in two North American maple genomes.</title>
        <authorList>
            <person name="McEvoy S.L."/>
            <person name="Sezen U.U."/>
            <person name="Trouern-Trend A."/>
            <person name="McMahon S.M."/>
            <person name="Schaberg P.G."/>
            <person name="Yang J."/>
            <person name="Wegrzyn J.L."/>
            <person name="Swenson N.G."/>
        </authorList>
    </citation>
    <scope>NUCLEOTIDE SEQUENCE</scope>
    <source>
        <strain evidence="1">NS2018</strain>
    </source>
</reference>
<dbReference type="PANTHER" id="PTHR33103">
    <property type="entry name" value="OS01G0153900 PROTEIN"/>
    <property type="match status" value="1"/>
</dbReference>
<dbReference type="Pfam" id="PF05056">
    <property type="entry name" value="DUF674"/>
    <property type="match status" value="1"/>
</dbReference>
<sequence>MQSLHSSGSVPLGHGISFKAMVNKENNRVIFAESDEDFIDVLFSFLTMPVGTIIKLIRNTSPTAGIGCMDNLYKSIMNLDGQRFRNEVCKTMLLHPRNAAEVECKRLKWNIDDGEPLKYFLCNSSDCRLSGNKLLSHYRNAVCGCGLPMGSEMVLSKKESEGSVLDARDRGVFRKGLTKFIITDALEVMPASAGSILSLLYALQVTDGKIIEEHSFHIGVDTVLTLLKHSLVEEAPLTKTLLEKNPEPELGKADFCRGRYTKSRMTPASNTHEGICVKLTVSKSKNIVCYAEASEDFVDLLFSFLTVPLGYIMKEMCNTFGGCISHLYKSVENLDAEQFLKSCKHKEMLLSPKLAPDFSYENHPLSIEEDIHPPYYYNMSRIDYSIYPRTGVKIYELKSGKQSTLSGEYSTLTVMDPKSHFKEAKSGGFLMGPAKFTVTDDLIITPVSSIKCLSLLNKLEVSLNDVKECVVHVGYEEALKLLLASFASESALTNAFLREANP</sequence>
<dbReference type="Proteomes" id="UP001168877">
    <property type="component" value="Unassembled WGS sequence"/>
</dbReference>
<name>A0AA39T2V8_ACESA</name>
<dbReference type="AlphaFoldDB" id="A0AA39T2V8"/>
<proteinExistence type="predicted"/>
<evidence type="ECO:0008006" key="3">
    <source>
        <dbReference type="Google" id="ProtNLM"/>
    </source>
</evidence>
<accession>A0AA39T2V8</accession>
<keyword evidence="2" id="KW-1185">Reference proteome</keyword>
<comment type="caution">
    <text evidence="1">The sequence shown here is derived from an EMBL/GenBank/DDBJ whole genome shotgun (WGS) entry which is preliminary data.</text>
</comment>
<dbReference type="PANTHER" id="PTHR33103:SF27">
    <property type="entry name" value="OS04G0594700 PROTEIN"/>
    <property type="match status" value="1"/>
</dbReference>
<organism evidence="1 2">
    <name type="scientific">Acer saccharum</name>
    <name type="common">Sugar maple</name>
    <dbReference type="NCBI Taxonomy" id="4024"/>
    <lineage>
        <taxon>Eukaryota</taxon>
        <taxon>Viridiplantae</taxon>
        <taxon>Streptophyta</taxon>
        <taxon>Embryophyta</taxon>
        <taxon>Tracheophyta</taxon>
        <taxon>Spermatophyta</taxon>
        <taxon>Magnoliopsida</taxon>
        <taxon>eudicotyledons</taxon>
        <taxon>Gunneridae</taxon>
        <taxon>Pentapetalae</taxon>
        <taxon>rosids</taxon>
        <taxon>malvids</taxon>
        <taxon>Sapindales</taxon>
        <taxon>Sapindaceae</taxon>
        <taxon>Hippocastanoideae</taxon>
        <taxon>Acereae</taxon>
        <taxon>Acer</taxon>
    </lineage>
</organism>
<reference evidence="1" key="2">
    <citation type="submission" date="2023-06" db="EMBL/GenBank/DDBJ databases">
        <authorList>
            <person name="Swenson N.G."/>
            <person name="Wegrzyn J.L."/>
            <person name="Mcevoy S.L."/>
        </authorList>
    </citation>
    <scope>NUCLEOTIDE SEQUENCE</scope>
    <source>
        <strain evidence="1">NS2018</strain>
        <tissue evidence="1">Leaf</tissue>
    </source>
</reference>
<dbReference type="EMBL" id="JAUESC010000002">
    <property type="protein sequence ID" value="KAK0603516.1"/>
    <property type="molecule type" value="Genomic_DNA"/>
</dbReference>
<evidence type="ECO:0000313" key="2">
    <source>
        <dbReference type="Proteomes" id="UP001168877"/>
    </source>
</evidence>
<dbReference type="InterPro" id="IPR007750">
    <property type="entry name" value="DUF674"/>
</dbReference>
<protein>
    <recommendedName>
        <fullName evidence="3">DUF674 domain-containing protein</fullName>
    </recommendedName>
</protein>
<gene>
    <name evidence="1" type="ORF">LWI29_005797</name>
</gene>